<proteinExistence type="predicted"/>
<dbReference type="Proteomes" id="UP000318065">
    <property type="component" value="Chromosome"/>
</dbReference>
<evidence type="ECO:0000313" key="2">
    <source>
        <dbReference type="Proteomes" id="UP000318065"/>
    </source>
</evidence>
<gene>
    <name evidence="1" type="ORF">RxyAA322_30190</name>
</gene>
<accession>A0A510HNU0</accession>
<dbReference type="RefSeq" id="WP_172620901.1">
    <property type="nucleotide sequence ID" value="NZ_AP019791.1"/>
</dbReference>
<sequence length="91" mass="9911">MEIREEGRAGLVYTWQACVLCGAPFGLFGEDRVYTAWGEGGEPIGRVCPGCVGAGAEGLAERLRERARRLRERAGWLEGLVEEGVRFRAAG</sequence>
<organism evidence="1 2">
    <name type="scientific">Rubrobacter xylanophilus</name>
    <dbReference type="NCBI Taxonomy" id="49319"/>
    <lineage>
        <taxon>Bacteria</taxon>
        <taxon>Bacillati</taxon>
        <taxon>Actinomycetota</taxon>
        <taxon>Rubrobacteria</taxon>
        <taxon>Rubrobacterales</taxon>
        <taxon>Rubrobacteraceae</taxon>
        <taxon>Rubrobacter</taxon>
    </lineage>
</organism>
<dbReference type="AlphaFoldDB" id="A0A510HNU0"/>
<keyword evidence="2" id="KW-1185">Reference proteome</keyword>
<dbReference type="EMBL" id="AP019791">
    <property type="protein sequence ID" value="BBL81165.1"/>
    <property type="molecule type" value="Genomic_DNA"/>
</dbReference>
<evidence type="ECO:0000313" key="1">
    <source>
        <dbReference type="EMBL" id="BBL81165.1"/>
    </source>
</evidence>
<protein>
    <submittedName>
        <fullName evidence="1">Uncharacterized protein</fullName>
    </submittedName>
</protein>
<reference evidence="1" key="1">
    <citation type="journal article" date="2019" name="Microbiol. Resour. Announc.">
        <title>Complete Genome Sequence of Rubrobacter xylanophilus Strain AA3-22, Isolated from Arima Onsen in Japan.</title>
        <authorList>
            <person name="Tomariguchi N."/>
            <person name="Miyazaki K."/>
        </authorList>
    </citation>
    <scope>NUCLEOTIDE SEQUENCE [LARGE SCALE GENOMIC DNA]</scope>
    <source>
        <strain evidence="1">AA3-22</strain>
    </source>
</reference>
<name>A0A510HNU0_9ACTN</name>